<reference evidence="8 9" key="1">
    <citation type="journal article" date="2015" name="Proc. Natl. Acad. Sci. U.S.A.">
        <title>The resurrection genome of Boea hygrometrica: A blueprint for survival of dehydration.</title>
        <authorList>
            <person name="Xiao L."/>
            <person name="Yang G."/>
            <person name="Zhang L."/>
            <person name="Yang X."/>
            <person name="Zhao S."/>
            <person name="Ji Z."/>
            <person name="Zhou Q."/>
            <person name="Hu M."/>
            <person name="Wang Y."/>
            <person name="Chen M."/>
            <person name="Xu Y."/>
            <person name="Jin H."/>
            <person name="Xiao X."/>
            <person name="Hu G."/>
            <person name="Bao F."/>
            <person name="Hu Y."/>
            <person name="Wan P."/>
            <person name="Li L."/>
            <person name="Deng X."/>
            <person name="Kuang T."/>
            <person name="Xiang C."/>
            <person name="Zhu J.K."/>
            <person name="Oliver M.J."/>
            <person name="He Y."/>
        </authorList>
    </citation>
    <scope>NUCLEOTIDE SEQUENCE [LARGE SCALE GENOMIC DNA]</scope>
    <source>
        <strain evidence="9">cv. XS01</strain>
    </source>
</reference>
<feature type="domain" description="Starch synthase catalytic" evidence="7">
    <location>
        <begin position="204"/>
        <end position="443"/>
    </location>
</feature>
<evidence type="ECO:0000313" key="8">
    <source>
        <dbReference type="EMBL" id="KZV35636.1"/>
    </source>
</evidence>
<evidence type="ECO:0000259" key="7">
    <source>
        <dbReference type="Pfam" id="PF08323"/>
    </source>
</evidence>
<dbReference type="PANTHER" id="PTHR46083:SF3">
    <property type="entry name" value="UDP-GLYCOSYLTRANSFERASE SUPERFAMILY PROTEIN"/>
    <property type="match status" value="1"/>
</dbReference>
<dbReference type="Gene3D" id="3.40.50.2000">
    <property type="entry name" value="Glycogen Phosphorylase B"/>
    <property type="match status" value="2"/>
</dbReference>
<comment type="pathway">
    <text evidence="2">Glycan biosynthesis; starch biosynthesis.</text>
</comment>
<evidence type="ECO:0000256" key="6">
    <source>
        <dbReference type="ARBA" id="ARBA00022922"/>
    </source>
</evidence>
<keyword evidence="5" id="KW-0808">Transferase</keyword>
<comment type="catalytic activity">
    <reaction evidence="1">
        <text>[(1-&gt;4)-alpha-D-glucosyl](n) + ADP-alpha-D-glucose = [(1-&gt;4)-alpha-D-glucosyl](n+1) + ADP + H(+)</text>
        <dbReference type="Rhea" id="RHEA:18189"/>
        <dbReference type="Rhea" id="RHEA-COMP:9584"/>
        <dbReference type="Rhea" id="RHEA-COMP:9587"/>
        <dbReference type="ChEBI" id="CHEBI:15378"/>
        <dbReference type="ChEBI" id="CHEBI:15444"/>
        <dbReference type="ChEBI" id="CHEBI:57498"/>
        <dbReference type="ChEBI" id="CHEBI:456216"/>
        <dbReference type="EC" id="2.4.1.21"/>
    </reaction>
</comment>
<evidence type="ECO:0000256" key="4">
    <source>
        <dbReference type="ARBA" id="ARBA00022676"/>
    </source>
</evidence>
<protein>
    <recommendedName>
        <fullName evidence="3">starch synthase</fullName>
        <ecNumber evidence="3">2.4.1.21</ecNumber>
    </recommendedName>
</protein>
<accession>A0A2Z7BMV3</accession>
<keyword evidence="4" id="KW-0328">Glycosyltransferase</keyword>
<dbReference type="GO" id="GO:0009011">
    <property type="term" value="F:alpha-1,4-glucan glucosyltransferase (ADP-glucose donor) activity"/>
    <property type="evidence" value="ECO:0007669"/>
    <property type="project" value="UniProtKB-EC"/>
</dbReference>
<dbReference type="OrthoDB" id="2018403at2759"/>
<dbReference type="PANTHER" id="PTHR46083">
    <property type="match status" value="1"/>
</dbReference>
<organism evidence="8 9">
    <name type="scientific">Dorcoceras hygrometricum</name>
    <dbReference type="NCBI Taxonomy" id="472368"/>
    <lineage>
        <taxon>Eukaryota</taxon>
        <taxon>Viridiplantae</taxon>
        <taxon>Streptophyta</taxon>
        <taxon>Embryophyta</taxon>
        <taxon>Tracheophyta</taxon>
        <taxon>Spermatophyta</taxon>
        <taxon>Magnoliopsida</taxon>
        <taxon>eudicotyledons</taxon>
        <taxon>Gunneridae</taxon>
        <taxon>Pentapetalae</taxon>
        <taxon>asterids</taxon>
        <taxon>lamiids</taxon>
        <taxon>Lamiales</taxon>
        <taxon>Gesneriaceae</taxon>
        <taxon>Didymocarpoideae</taxon>
        <taxon>Trichosporeae</taxon>
        <taxon>Loxocarpinae</taxon>
        <taxon>Dorcoceras</taxon>
    </lineage>
</organism>
<proteinExistence type="predicted"/>
<dbReference type="UniPathway" id="UPA00152"/>
<dbReference type="EMBL" id="KV004526">
    <property type="protein sequence ID" value="KZV35636.1"/>
    <property type="molecule type" value="Genomic_DNA"/>
</dbReference>
<dbReference type="Proteomes" id="UP000250235">
    <property type="component" value="Unassembled WGS sequence"/>
</dbReference>
<keyword evidence="6" id="KW-0750">Starch biosynthesis</keyword>
<dbReference type="Pfam" id="PF08323">
    <property type="entry name" value="Glyco_transf_5"/>
    <property type="match status" value="1"/>
</dbReference>
<evidence type="ECO:0000256" key="5">
    <source>
        <dbReference type="ARBA" id="ARBA00022679"/>
    </source>
</evidence>
<dbReference type="AlphaFoldDB" id="A0A2Z7BMV3"/>
<evidence type="ECO:0000256" key="2">
    <source>
        <dbReference type="ARBA" id="ARBA00004727"/>
    </source>
</evidence>
<evidence type="ECO:0000256" key="1">
    <source>
        <dbReference type="ARBA" id="ARBA00001478"/>
    </source>
</evidence>
<dbReference type="EC" id="2.4.1.21" evidence="3"/>
<evidence type="ECO:0000256" key="3">
    <source>
        <dbReference type="ARBA" id="ARBA00012588"/>
    </source>
</evidence>
<keyword evidence="9" id="KW-1185">Reference proteome</keyword>
<evidence type="ECO:0000313" key="9">
    <source>
        <dbReference type="Proteomes" id="UP000250235"/>
    </source>
</evidence>
<dbReference type="InterPro" id="IPR013534">
    <property type="entry name" value="Starch_synth_cat_dom"/>
</dbReference>
<name>A0A2Z7BMV3_9LAMI</name>
<dbReference type="SUPFAM" id="SSF53756">
    <property type="entry name" value="UDP-Glycosyltransferase/glycogen phosphorylase"/>
    <property type="match status" value="1"/>
</dbReference>
<dbReference type="GO" id="GO:0019252">
    <property type="term" value="P:starch biosynthetic process"/>
    <property type="evidence" value="ECO:0007669"/>
    <property type="project" value="UniProtKB-UniPathway"/>
</dbReference>
<gene>
    <name evidence="8" type="ORF">F511_30264</name>
</gene>
<sequence length="686" mass="77803">MEVLTPSSVPWLAFFPKFCSKNKKSEGTHVLHCSRDFGERNGLSGAPISMELGSQADADNRQNQLKAISSEKEEKLKDIGQLFKEAQQNILYLNKQRLQAMEELKMVSNERNSLLDRLEELEVKKEPNIRRDNISIRSDVLLRIDSLVLTGMVGSKEASELRRLVMHSRGSLADDLYDILSMNDAELLAELRHFSRKSKTNGLHIIHICTEMLPVVSVGSLASYITGLSCSLQRQGNIVEVILPKYTCLRLDEVQGLREIESEFYSYFNGQLHGNRIWTGVVCGIGVTFIQPVYYSSLFSQEKVYGYPNDFERFAYFSRASLDYLIKSGKQPDVLHIHNWQTSIVGPLFWDVHVNQGLAGTRLLLTCQSSDSHCLEQPEKLALCGLDPSTLHRADRLQDNNMAHLVNILKGGIVYSNKVIVMSSNQPKGQVINALGYGMEPTLAVHKQKLVIAPFGFEKSTWDPSRDSFLPQSYSVDNMQGKSVCKTTLQQHLDLSQGTSEILVGCIYSDFSDFDLDKLKTLVWMASRRKIQFIFMRSGQTPVLSGALQLFDVEMRNENVKFIDEYDERLLHLIISGSDIMLCQSYDDPLLQVPLKALRYGSAPILIYFSDSRLRHFGEHDNESTNFAKYINNTFGNIPLGQAMDEIKNNPSQWNRRITDAMMKDFSWDAECSDVHISAYESLKRL</sequence>